<keyword evidence="11 14" id="KW-0472">Membrane</keyword>
<evidence type="ECO:0000256" key="10">
    <source>
        <dbReference type="ARBA" id="ARBA00023077"/>
    </source>
</evidence>
<dbReference type="NCBIfam" id="TIGR01783">
    <property type="entry name" value="TonB-siderophor"/>
    <property type="match status" value="1"/>
</dbReference>
<evidence type="ECO:0000313" key="17">
    <source>
        <dbReference type="EMBL" id="WMD18492.1"/>
    </source>
</evidence>
<dbReference type="Gene3D" id="2.40.170.20">
    <property type="entry name" value="TonB-dependent receptor, beta-barrel domain"/>
    <property type="match status" value="1"/>
</dbReference>
<dbReference type="CDD" id="cd01347">
    <property type="entry name" value="ligand_gated_channel"/>
    <property type="match status" value="1"/>
</dbReference>
<dbReference type="Gene3D" id="3.55.50.30">
    <property type="match status" value="1"/>
</dbReference>
<dbReference type="InterPro" id="IPR039426">
    <property type="entry name" value="TonB-dep_rcpt-like"/>
</dbReference>
<evidence type="ECO:0000256" key="8">
    <source>
        <dbReference type="ARBA" id="ARBA00023004"/>
    </source>
</evidence>
<comment type="subcellular location">
    <subcellularLocation>
        <location evidence="1 14">Cell outer membrane</location>
        <topology evidence="1 14">Multi-pass membrane protein</topology>
    </subcellularLocation>
</comment>
<keyword evidence="4 14" id="KW-1134">Transmembrane beta strand</keyword>
<organism evidence="17 18">
    <name type="scientific">Achromobacter seleniivolatilans</name>
    <dbReference type="NCBI Taxonomy" id="3047478"/>
    <lineage>
        <taxon>Bacteria</taxon>
        <taxon>Pseudomonadati</taxon>
        <taxon>Pseudomonadota</taxon>
        <taxon>Betaproteobacteria</taxon>
        <taxon>Burkholderiales</taxon>
        <taxon>Alcaligenaceae</taxon>
        <taxon>Achromobacter</taxon>
    </lineage>
</organism>
<keyword evidence="10 15" id="KW-0798">TonB box</keyword>
<dbReference type="EMBL" id="CP132976">
    <property type="protein sequence ID" value="WMD18492.1"/>
    <property type="molecule type" value="Genomic_DNA"/>
</dbReference>
<proteinExistence type="inferred from homology"/>
<dbReference type="Gene3D" id="2.170.130.10">
    <property type="entry name" value="TonB-dependent receptor, plug domain"/>
    <property type="match status" value="1"/>
</dbReference>
<protein>
    <submittedName>
        <fullName evidence="17">TonB-dependent siderophore receptor</fullName>
    </submittedName>
</protein>
<dbReference type="PROSITE" id="PS52016">
    <property type="entry name" value="TONB_DEPENDENT_REC_3"/>
    <property type="match status" value="1"/>
</dbReference>
<dbReference type="InterPro" id="IPR012910">
    <property type="entry name" value="Plug_dom"/>
</dbReference>
<dbReference type="Pfam" id="PF07660">
    <property type="entry name" value="STN"/>
    <property type="match status" value="1"/>
</dbReference>
<dbReference type="SUPFAM" id="SSF56935">
    <property type="entry name" value="Porins"/>
    <property type="match status" value="1"/>
</dbReference>
<dbReference type="Pfam" id="PF07715">
    <property type="entry name" value="Plug"/>
    <property type="match status" value="1"/>
</dbReference>
<keyword evidence="3 14" id="KW-0813">Transport</keyword>
<dbReference type="InterPro" id="IPR010105">
    <property type="entry name" value="TonB_sidphr_rcpt"/>
</dbReference>
<keyword evidence="8" id="KW-0408">Iron</keyword>
<keyword evidence="9" id="KW-0406">Ion transport</keyword>
<dbReference type="Proteomes" id="UP001234798">
    <property type="component" value="Chromosome"/>
</dbReference>
<evidence type="ECO:0000256" key="12">
    <source>
        <dbReference type="ARBA" id="ARBA00023170"/>
    </source>
</evidence>
<feature type="domain" description="Secretin/TonB short N-terminal" evidence="16">
    <location>
        <begin position="89"/>
        <end position="140"/>
    </location>
</feature>
<evidence type="ECO:0000256" key="6">
    <source>
        <dbReference type="ARBA" id="ARBA00022692"/>
    </source>
</evidence>
<sequence length="839" mass="91413">MAFRPSSDSTFPPLCAQASRSGLAFTVAPAFVVRAAVLALLTLGAPLMAVSTAHAQPATSPAGDTLRTYNIPAGPLDRTLNRYASEAGVELSVDAALIQGKTSAGLTGRFGVQDGFAELLRGQGLRIVRGASGAYSVRPAPSSDSGLDARGATTLPAVTVTGNAESATGPVDGFLAKRSATGTKTDSSIMETPQSISVVSADFIKEIGASRLKESLSYTPGINTSPWGSDSRFDWTIIRGFDAQTPGYYLDGLQLRNNNSWAVWQTEVYGAERIEVLRGPTSVLYGQNGAGGMINVVSKRPTEEPLHEMEVQIGNDSRRQVAADFSGPVDDAGKVLYRVTGLARDAELPSSGLPNDRFYIAPALTIKPSSDTTLTLLSHYLRVRDGSSYGSYPEMGSLLSNPNGKISPKTYVGESDFDRFNQEQWMVGYMLEHRFNDTWTVRQNARYGYTSVDYRQVYVRGDFVTVNENNPDDPANFRLLSRYPFGSNENARLFTIDNQAQAKVRLGDWQHTLLAGFDYQHSRNYQATYNDGTVSPIDAYSPVHGGAITTADPWFDGTTKLAQAGFYLQDQIKWGNWVATLGGRYDRASADVSSNIDGSTTKISEHNFSGRGGVVYLHPSGVAPYFSYAESFSPTATIDPVTNSPMKPETGRQYEVGLRYEPPGGTSRYSVAAFDLRRRNYITYTADFLPKQTGEVQVRGLEFEAAFRPVPQANVVAAYTYTPKADVTASSTASEVGKQMQAVSRNQFALWTDYRFASGIKVGVGARYTGSNWGYAESASAKLPSYTLFDAMIGYQIQRWNLALNVRNLTNKEYLSNCSQGVCRYGDLRTVMATATYRW</sequence>
<evidence type="ECO:0000256" key="13">
    <source>
        <dbReference type="ARBA" id="ARBA00023237"/>
    </source>
</evidence>
<keyword evidence="13 14" id="KW-0998">Cell outer membrane</keyword>
<evidence type="ECO:0000256" key="1">
    <source>
        <dbReference type="ARBA" id="ARBA00004571"/>
    </source>
</evidence>
<name>A0ABY9LVB9_9BURK</name>
<keyword evidence="12 17" id="KW-0675">Receptor</keyword>
<evidence type="ECO:0000256" key="9">
    <source>
        <dbReference type="ARBA" id="ARBA00023065"/>
    </source>
</evidence>
<evidence type="ECO:0000256" key="14">
    <source>
        <dbReference type="PROSITE-ProRule" id="PRU01360"/>
    </source>
</evidence>
<reference evidence="17 18" key="1">
    <citation type="submission" date="2023-08" db="EMBL/GenBank/DDBJ databases">
        <title>Achromobacter seleniivolatilans sp. nov., isolated from seleniferous soil.</title>
        <authorList>
            <person name="Zhang S."/>
            <person name="Li K."/>
            <person name="Peng J."/>
            <person name="Zhao Q."/>
            <person name="Wang H."/>
            <person name="Guo Y."/>
        </authorList>
    </citation>
    <scope>NUCLEOTIDE SEQUENCE [LARGE SCALE GENOMIC DNA]</scope>
    <source>
        <strain evidence="17 18">R39</strain>
    </source>
</reference>
<dbReference type="InterPro" id="IPR000531">
    <property type="entry name" value="Beta-barrel_TonB"/>
</dbReference>
<dbReference type="PANTHER" id="PTHR32552">
    <property type="entry name" value="FERRICHROME IRON RECEPTOR-RELATED"/>
    <property type="match status" value="1"/>
</dbReference>
<dbReference type="InterPro" id="IPR036942">
    <property type="entry name" value="Beta-barrel_TonB_sf"/>
</dbReference>
<gene>
    <name evidence="17" type="ORF">RAS12_17790</name>
</gene>
<comment type="similarity">
    <text evidence="2 14 15">Belongs to the TonB-dependent receptor family.</text>
</comment>
<keyword evidence="7" id="KW-0732">Signal</keyword>
<dbReference type="InterPro" id="IPR011662">
    <property type="entry name" value="Secretin/TonB_short_N"/>
</dbReference>
<evidence type="ECO:0000256" key="15">
    <source>
        <dbReference type="RuleBase" id="RU003357"/>
    </source>
</evidence>
<evidence type="ECO:0000256" key="3">
    <source>
        <dbReference type="ARBA" id="ARBA00022448"/>
    </source>
</evidence>
<dbReference type="PANTHER" id="PTHR32552:SF68">
    <property type="entry name" value="FERRICHROME OUTER MEMBRANE TRANSPORTER_PHAGE RECEPTOR"/>
    <property type="match status" value="1"/>
</dbReference>
<evidence type="ECO:0000256" key="5">
    <source>
        <dbReference type="ARBA" id="ARBA00022496"/>
    </source>
</evidence>
<keyword evidence="18" id="KW-1185">Reference proteome</keyword>
<dbReference type="SMART" id="SM00965">
    <property type="entry name" value="STN"/>
    <property type="match status" value="1"/>
</dbReference>
<evidence type="ECO:0000313" key="18">
    <source>
        <dbReference type="Proteomes" id="UP001234798"/>
    </source>
</evidence>
<evidence type="ECO:0000256" key="11">
    <source>
        <dbReference type="ARBA" id="ARBA00023136"/>
    </source>
</evidence>
<evidence type="ECO:0000256" key="2">
    <source>
        <dbReference type="ARBA" id="ARBA00009810"/>
    </source>
</evidence>
<dbReference type="Pfam" id="PF00593">
    <property type="entry name" value="TonB_dep_Rec_b-barrel"/>
    <property type="match status" value="1"/>
</dbReference>
<keyword evidence="5" id="KW-0410">Iron transport</keyword>
<evidence type="ECO:0000259" key="16">
    <source>
        <dbReference type="SMART" id="SM00965"/>
    </source>
</evidence>
<evidence type="ECO:0000256" key="4">
    <source>
        <dbReference type="ARBA" id="ARBA00022452"/>
    </source>
</evidence>
<dbReference type="RefSeq" id="WP_306937644.1">
    <property type="nucleotide sequence ID" value="NZ_CP132976.1"/>
</dbReference>
<evidence type="ECO:0000256" key="7">
    <source>
        <dbReference type="ARBA" id="ARBA00022729"/>
    </source>
</evidence>
<dbReference type="InterPro" id="IPR037066">
    <property type="entry name" value="Plug_dom_sf"/>
</dbReference>
<keyword evidence="6 14" id="KW-0812">Transmembrane</keyword>
<accession>A0ABY9LVB9</accession>